<proteinExistence type="predicted"/>
<feature type="domain" description="ChsH2 rubredoxin-like zinc ribbon" evidence="2">
    <location>
        <begin position="24"/>
        <end position="55"/>
    </location>
</feature>
<evidence type="ECO:0000259" key="2">
    <source>
        <dbReference type="Pfam" id="PF12172"/>
    </source>
</evidence>
<dbReference type="Pfam" id="PF12172">
    <property type="entry name" value="zf-ChsH2"/>
    <property type="match status" value="1"/>
</dbReference>
<dbReference type="EMBL" id="PHUF01000004">
    <property type="protein sequence ID" value="PKB14373.1"/>
    <property type="molecule type" value="Genomic_DNA"/>
</dbReference>
<gene>
    <name evidence="3" type="ORF">B0I00_1960</name>
</gene>
<dbReference type="PANTHER" id="PTHR34075:SF5">
    <property type="entry name" value="BLR3430 PROTEIN"/>
    <property type="match status" value="1"/>
</dbReference>
<protein>
    <submittedName>
        <fullName evidence="3">Putative OB-fold protein</fullName>
    </submittedName>
</protein>
<dbReference type="InterPro" id="IPR012340">
    <property type="entry name" value="NA-bd_OB-fold"/>
</dbReference>
<dbReference type="Proteomes" id="UP000232587">
    <property type="component" value="Unassembled WGS sequence"/>
</dbReference>
<name>A0A2N0H617_9SPHN</name>
<dbReference type="InterPro" id="IPR002878">
    <property type="entry name" value="ChsH2_C"/>
</dbReference>
<evidence type="ECO:0000313" key="3">
    <source>
        <dbReference type="EMBL" id="PKB14373.1"/>
    </source>
</evidence>
<accession>A0A2N0H617</accession>
<keyword evidence="4" id="KW-1185">Reference proteome</keyword>
<comment type="caution">
    <text evidence="3">The sequence shown here is derived from an EMBL/GenBank/DDBJ whole genome shotgun (WGS) entry which is preliminary data.</text>
</comment>
<dbReference type="InterPro" id="IPR052513">
    <property type="entry name" value="Thioester_dehydratase-like"/>
</dbReference>
<reference evidence="3 4" key="1">
    <citation type="submission" date="2017-11" db="EMBL/GenBank/DDBJ databases">
        <title>Genomic Encyclopedia of Type Strains, Phase III (KMG-III): the genomes of soil and plant-associated and newly described type strains.</title>
        <authorList>
            <person name="Whitman W."/>
        </authorList>
    </citation>
    <scope>NUCLEOTIDE SEQUENCE [LARGE SCALE GENOMIC DNA]</scope>
    <source>
        <strain evidence="3 4">CGMCC 1.12274</strain>
    </source>
</reference>
<dbReference type="Pfam" id="PF01796">
    <property type="entry name" value="OB_ChsH2_C"/>
    <property type="match status" value="1"/>
</dbReference>
<evidence type="ECO:0000259" key="1">
    <source>
        <dbReference type="Pfam" id="PF01796"/>
    </source>
</evidence>
<organism evidence="3 4">
    <name type="scientific">Novosphingobium kunmingense</name>
    <dbReference type="NCBI Taxonomy" id="1211806"/>
    <lineage>
        <taxon>Bacteria</taxon>
        <taxon>Pseudomonadati</taxon>
        <taxon>Pseudomonadota</taxon>
        <taxon>Alphaproteobacteria</taxon>
        <taxon>Sphingomonadales</taxon>
        <taxon>Sphingomonadaceae</taxon>
        <taxon>Novosphingobium</taxon>
    </lineage>
</organism>
<dbReference type="PANTHER" id="PTHR34075">
    <property type="entry name" value="BLR3430 PROTEIN"/>
    <property type="match status" value="1"/>
</dbReference>
<dbReference type="InterPro" id="IPR022002">
    <property type="entry name" value="ChsH2_Znr"/>
</dbReference>
<feature type="domain" description="ChsH2 C-terminal OB-fold" evidence="1">
    <location>
        <begin position="59"/>
        <end position="122"/>
    </location>
</feature>
<evidence type="ECO:0000313" key="4">
    <source>
        <dbReference type="Proteomes" id="UP000232587"/>
    </source>
</evidence>
<dbReference type="RefSeq" id="WP_100867224.1">
    <property type="nucleotide sequence ID" value="NZ_PHUF01000004.1"/>
</dbReference>
<sequence>MALPPTRILPVIDKDNAAYWTWGANGELAIHRCADCGYRVHPPVPFCPACDGRSVGPEAVSGRGRVTTFTVNHKQWVPGLAVPYVLALVELVEQPDVRLVANITHCDPGQVRFGMEVEVWFEPVEDLWVPLFRPARGAA</sequence>
<dbReference type="AlphaFoldDB" id="A0A2N0H617"/>
<dbReference type="SUPFAM" id="SSF50249">
    <property type="entry name" value="Nucleic acid-binding proteins"/>
    <property type="match status" value="1"/>
</dbReference>
<dbReference type="OrthoDB" id="7210118at2"/>